<protein>
    <submittedName>
        <fullName evidence="1">Uncharacterized protein</fullName>
    </submittedName>
</protein>
<name>A0A0A8YIK4_ARUDO</name>
<accession>A0A0A8YIK4</accession>
<dbReference type="EMBL" id="GBRH01272084">
    <property type="protein sequence ID" value="JAD25811.1"/>
    <property type="molecule type" value="Transcribed_RNA"/>
</dbReference>
<organism evidence="1">
    <name type="scientific">Arundo donax</name>
    <name type="common">Giant reed</name>
    <name type="synonym">Donax arundinaceus</name>
    <dbReference type="NCBI Taxonomy" id="35708"/>
    <lineage>
        <taxon>Eukaryota</taxon>
        <taxon>Viridiplantae</taxon>
        <taxon>Streptophyta</taxon>
        <taxon>Embryophyta</taxon>
        <taxon>Tracheophyta</taxon>
        <taxon>Spermatophyta</taxon>
        <taxon>Magnoliopsida</taxon>
        <taxon>Liliopsida</taxon>
        <taxon>Poales</taxon>
        <taxon>Poaceae</taxon>
        <taxon>PACMAD clade</taxon>
        <taxon>Arundinoideae</taxon>
        <taxon>Arundineae</taxon>
        <taxon>Arundo</taxon>
    </lineage>
</organism>
<evidence type="ECO:0000313" key="1">
    <source>
        <dbReference type="EMBL" id="JAD25811.1"/>
    </source>
</evidence>
<proteinExistence type="predicted"/>
<dbReference type="AlphaFoldDB" id="A0A0A8YIK4"/>
<reference evidence="1" key="1">
    <citation type="submission" date="2014-09" db="EMBL/GenBank/DDBJ databases">
        <authorList>
            <person name="Magalhaes I.L.F."/>
            <person name="Oliveira U."/>
            <person name="Santos F.R."/>
            <person name="Vidigal T.H.D.A."/>
            <person name="Brescovit A.D."/>
            <person name="Santos A.J."/>
        </authorList>
    </citation>
    <scope>NUCLEOTIDE SEQUENCE</scope>
    <source>
        <tissue evidence="1">Shoot tissue taken approximately 20 cm above the soil surface</tissue>
    </source>
</reference>
<sequence>MMHNNQGTLCLTMHFGFMVVRIDARTCSSLGLFLFFPYCSS</sequence>
<reference evidence="1" key="2">
    <citation type="journal article" date="2015" name="Data Brief">
        <title>Shoot transcriptome of the giant reed, Arundo donax.</title>
        <authorList>
            <person name="Barrero R.A."/>
            <person name="Guerrero F.D."/>
            <person name="Moolhuijzen P."/>
            <person name="Goolsby J.A."/>
            <person name="Tidwell J."/>
            <person name="Bellgard S.E."/>
            <person name="Bellgard M.I."/>
        </authorList>
    </citation>
    <scope>NUCLEOTIDE SEQUENCE</scope>
    <source>
        <tissue evidence="1">Shoot tissue taken approximately 20 cm above the soil surface</tissue>
    </source>
</reference>